<gene>
    <name evidence="9" type="ORF">GJ698_04410</name>
</gene>
<dbReference type="InterPro" id="IPR043595">
    <property type="entry name" value="FaeB/C/D"/>
</dbReference>
<evidence type="ECO:0000256" key="5">
    <source>
        <dbReference type="ARBA" id="ARBA00022801"/>
    </source>
</evidence>
<comment type="subcellular location">
    <subcellularLocation>
        <location evidence="1">Secreted</location>
    </subcellularLocation>
</comment>
<dbReference type="GO" id="GO:0005576">
    <property type="term" value="C:extracellular region"/>
    <property type="evidence" value="ECO:0007669"/>
    <property type="project" value="UniProtKB-SubCell"/>
</dbReference>
<dbReference type="Gene3D" id="3.40.50.1820">
    <property type="entry name" value="alpha/beta hydrolase"/>
    <property type="match status" value="1"/>
</dbReference>
<evidence type="ECO:0000256" key="6">
    <source>
        <dbReference type="ARBA" id="ARBA00023277"/>
    </source>
</evidence>
<evidence type="ECO:0000256" key="2">
    <source>
        <dbReference type="ARBA" id="ARBA00022525"/>
    </source>
</evidence>
<evidence type="ECO:0000313" key="9">
    <source>
        <dbReference type="EMBL" id="MRW83330.1"/>
    </source>
</evidence>
<sequence length="326" mass="34191">MIVPSYRINDMRNLSESLEKYAAAVLFALAVVVAGVMPASIAKAADRTDQIEVSGQTRTYIVHVPEGSAPQGGFSLMLIFHGGGMQGKGMQQLADMDAVADQRRFITVYPNGIDKHWNDGRPTIKNPQDDVGFVLALINRMQAQYPIARNRIVAAGFSNGALFVERLGCELAGRIAGIAAVAGTLPDAAGLSCQPPSSLAVMQIDGTADPIMPFKGGPVADFGGKGEGGHVRPVAETVGFWARHNGCETPGVQQPLAPHALIDQTRVIQTSFSGCARGGGVVLLTVVGGGHAWPGGGQYAPRLLIGAASRQINASEKIADFLLSRP</sequence>
<evidence type="ECO:0000256" key="3">
    <source>
        <dbReference type="ARBA" id="ARBA00022651"/>
    </source>
</evidence>
<dbReference type="GO" id="GO:0045493">
    <property type="term" value="P:xylan catabolic process"/>
    <property type="evidence" value="ECO:0007669"/>
    <property type="project" value="UniProtKB-KW"/>
</dbReference>
<dbReference type="PANTHER" id="PTHR38050:SF2">
    <property type="entry name" value="FERULOYL ESTERASE C-RELATED"/>
    <property type="match status" value="1"/>
</dbReference>
<organism evidence="9 10">
    <name type="scientific">Duganella aquatilis</name>
    <dbReference type="NCBI Taxonomy" id="2666082"/>
    <lineage>
        <taxon>Bacteria</taxon>
        <taxon>Pseudomonadati</taxon>
        <taxon>Pseudomonadota</taxon>
        <taxon>Betaproteobacteria</taxon>
        <taxon>Burkholderiales</taxon>
        <taxon>Oxalobacteraceae</taxon>
        <taxon>Telluria group</taxon>
        <taxon>Duganella</taxon>
    </lineage>
</organism>
<keyword evidence="7" id="KW-0624">Polysaccharide degradation</keyword>
<dbReference type="InterPro" id="IPR029058">
    <property type="entry name" value="AB_hydrolase_fold"/>
</dbReference>
<keyword evidence="2" id="KW-0964">Secreted</keyword>
<dbReference type="SUPFAM" id="SSF53474">
    <property type="entry name" value="alpha/beta-Hydrolases"/>
    <property type="match status" value="1"/>
</dbReference>
<feature type="domain" description="Phospholipase/carboxylesterase/thioesterase" evidence="8">
    <location>
        <begin position="134"/>
        <end position="215"/>
    </location>
</feature>
<dbReference type="RefSeq" id="WP_154356404.1">
    <property type="nucleotide sequence ID" value="NZ_WKJL01000002.1"/>
</dbReference>
<keyword evidence="10" id="KW-1185">Reference proteome</keyword>
<dbReference type="Proteomes" id="UP000439986">
    <property type="component" value="Unassembled WGS sequence"/>
</dbReference>
<keyword evidence="3" id="KW-0858">Xylan degradation</keyword>
<dbReference type="Pfam" id="PF02230">
    <property type="entry name" value="Abhydrolase_2"/>
    <property type="match status" value="1"/>
</dbReference>
<evidence type="ECO:0000256" key="1">
    <source>
        <dbReference type="ARBA" id="ARBA00004613"/>
    </source>
</evidence>
<keyword evidence="5" id="KW-0378">Hydrolase</keyword>
<dbReference type="InterPro" id="IPR003140">
    <property type="entry name" value="PLipase/COase/thioEstase"/>
</dbReference>
<accession>A0A844D735</accession>
<evidence type="ECO:0000259" key="8">
    <source>
        <dbReference type="Pfam" id="PF02230"/>
    </source>
</evidence>
<evidence type="ECO:0000313" key="10">
    <source>
        <dbReference type="Proteomes" id="UP000439986"/>
    </source>
</evidence>
<evidence type="ECO:0000256" key="7">
    <source>
        <dbReference type="ARBA" id="ARBA00023326"/>
    </source>
</evidence>
<evidence type="ECO:0000256" key="4">
    <source>
        <dbReference type="ARBA" id="ARBA00022729"/>
    </source>
</evidence>
<dbReference type="AlphaFoldDB" id="A0A844D735"/>
<keyword evidence="6" id="KW-0119">Carbohydrate metabolism</keyword>
<name>A0A844D735_9BURK</name>
<keyword evidence="4" id="KW-0732">Signal</keyword>
<dbReference type="EMBL" id="WKJL01000002">
    <property type="protein sequence ID" value="MRW83330.1"/>
    <property type="molecule type" value="Genomic_DNA"/>
</dbReference>
<dbReference type="PANTHER" id="PTHR38050">
    <property type="match status" value="1"/>
</dbReference>
<dbReference type="GO" id="GO:0030600">
    <property type="term" value="F:feruloyl esterase activity"/>
    <property type="evidence" value="ECO:0007669"/>
    <property type="project" value="InterPro"/>
</dbReference>
<proteinExistence type="predicted"/>
<reference evidence="9 10" key="1">
    <citation type="submission" date="2019-11" db="EMBL/GenBank/DDBJ databases">
        <title>Novel species isolated from a subtropical stream in China.</title>
        <authorList>
            <person name="Lu H."/>
        </authorList>
    </citation>
    <scope>NUCLEOTIDE SEQUENCE [LARGE SCALE GENOMIC DNA]</scope>
    <source>
        <strain evidence="9 10">FT26W</strain>
    </source>
</reference>
<protein>
    <submittedName>
        <fullName evidence="9">Esterase</fullName>
    </submittedName>
</protein>
<comment type="caution">
    <text evidence="9">The sequence shown here is derived from an EMBL/GenBank/DDBJ whole genome shotgun (WGS) entry which is preliminary data.</text>
</comment>